<evidence type="ECO:0000313" key="4">
    <source>
        <dbReference type="Proteomes" id="UP001165561"/>
    </source>
</evidence>
<evidence type="ECO:0000259" key="2">
    <source>
        <dbReference type="Pfam" id="PF00582"/>
    </source>
</evidence>
<dbReference type="InterPro" id="IPR014729">
    <property type="entry name" value="Rossmann-like_a/b/a_fold"/>
</dbReference>
<feature type="domain" description="UspA" evidence="2">
    <location>
        <begin position="2"/>
        <end position="132"/>
    </location>
</feature>
<evidence type="ECO:0000256" key="1">
    <source>
        <dbReference type="ARBA" id="ARBA00008791"/>
    </source>
</evidence>
<proteinExistence type="inferred from homology"/>
<organism evidence="3 4">
    <name type="scientific">Georgenia halotolerans</name>
    <dbReference type="NCBI Taxonomy" id="3028317"/>
    <lineage>
        <taxon>Bacteria</taxon>
        <taxon>Bacillati</taxon>
        <taxon>Actinomycetota</taxon>
        <taxon>Actinomycetes</taxon>
        <taxon>Micrococcales</taxon>
        <taxon>Bogoriellaceae</taxon>
        <taxon>Georgenia</taxon>
    </lineage>
</organism>
<dbReference type="PANTHER" id="PTHR46268">
    <property type="entry name" value="STRESS RESPONSE PROTEIN NHAX"/>
    <property type="match status" value="1"/>
</dbReference>
<dbReference type="InterPro" id="IPR006015">
    <property type="entry name" value="Universal_stress_UspA"/>
</dbReference>
<dbReference type="Pfam" id="PF00582">
    <property type="entry name" value="Usp"/>
    <property type="match status" value="1"/>
</dbReference>
<reference evidence="3" key="1">
    <citation type="submission" date="2023-02" db="EMBL/GenBank/DDBJ databases">
        <title>Georgenia sp.10Sc9-8, isolated from a soil sample collected from the Taklamakan desert.</title>
        <authorList>
            <person name="Liu S."/>
        </authorList>
    </citation>
    <scope>NUCLEOTIDE SEQUENCE</scope>
    <source>
        <strain evidence="3">10Sc9-8</strain>
    </source>
</reference>
<name>A0ABT5U3W1_9MICO</name>
<protein>
    <submittedName>
        <fullName evidence="3">Universal stress protein</fullName>
    </submittedName>
</protein>
<dbReference type="CDD" id="cd00293">
    <property type="entry name" value="USP-like"/>
    <property type="match status" value="1"/>
</dbReference>
<dbReference type="EMBL" id="JARACI010001159">
    <property type="protein sequence ID" value="MDD9207821.1"/>
    <property type="molecule type" value="Genomic_DNA"/>
</dbReference>
<dbReference type="SUPFAM" id="SSF52402">
    <property type="entry name" value="Adenine nucleotide alpha hydrolases-like"/>
    <property type="match status" value="1"/>
</dbReference>
<dbReference type="InterPro" id="IPR006016">
    <property type="entry name" value="UspA"/>
</dbReference>
<gene>
    <name evidence="3" type="ORF">PU560_15300</name>
</gene>
<keyword evidence="4" id="KW-1185">Reference proteome</keyword>
<dbReference type="Gene3D" id="3.40.50.620">
    <property type="entry name" value="HUPs"/>
    <property type="match status" value="1"/>
</dbReference>
<accession>A0ABT5U3W1</accession>
<dbReference type="PANTHER" id="PTHR46268:SF6">
    <property type="entry name" value="UNIVERSAL STRESS PROTEIN UP12"/>
    <property type="match status" value="1"/>
</dbReference>
<sequence>MKILVGYTTSPEGRAALRRAVAEAKLRDGELVVLHYERVAPPVGDVTERYRAVEDALQEIKRDLAARDVRVSIRSSIGVSSAGSETIRVAEEEDVDLIVLGLRRRSAVGKLVLGSAAQEILLSASCPVLAVKHDDTP</sequence>
<evidence type="ECO:0000313" key="3">
    <source>
        <dbReference type="EMBL" id="MDD9207821.1"/>
    </source>
</evidence>
<comment type="similarity">
    <text evidence="1">Belongs to the universal stress protein A family.</text>
</comment>
<comment type="caution">
    <text evidence="3">The sequence shown here is derived from an EMBL/GenBank/DDBJ whole genome shotgun (WGS) entry which is preliminary data.</text>
</comment>
<dbReference type="Proteomes" id="UP001165561">
    <property type="component" value="Unassembled WGS sequence"/>
</dbReference>
<dbReference type="PRINTS" id="PR01438">
    <property type="entry name" value="UNVRSLSTRESS"/>
</dbReference>